<dbReference type="AlphaFoldDB" id="A0A0G4QD68"/>
<keyword evidence="3" id="KW-0732">Signal</keyword>
<feature type="chain" id="PRO_5005196277" evidence="3">
    <location>
        <begin position="24"/>
        <end position="380"/>
    </location>
</feature>
<accession>A0A0G4QD68</accession>
<evidence type="ECO:0000256" key="1">
    <source>
        <dbReference type="ARBA" id="ARBA00004370"/>
    </source>
</evidence>
<evidence type="ECO:0000259" key="4">
    <source>
        <dbReference type="Pfam" id="PF01103"/>
    </source>
</evidence>
<reference evidence="6" key="1">
    <citation type="submission" date="2015-06" db="EMBL/GenBank/DDBJ databases">
        <authorList>
            <person name="Urmite Genomes"/>
        </authorList>
    </citation>
    <scope>NUCLEOTIDE SEQUENCE [LARGE SCALE GENOMIC DNA]</scope>
    <source>
        <strain evidence="6">CSUR P1867</strain>
    </source>
</reference>
<dbReference type="EMBL" id="CVRY01000005">
    <property type="protein sequence ID" value="CRL63800.1"/>
    <property type="molecule type" value="Genomic_DNA"/>
</dbReference>
<protein>
    <submittedName>
        <fullName evidence="5">Surface antigen</fullName>
    </submittedName>
</protein>
<feature type="domain" description="Bacterial surface antigen (D15)" evidence="4">
    <location>
        <begin position="98"/>
        <end position="380"/>
    </location>
</feature>
<feature type="signal peptide" evidence="3">
    <location>
        <begin position="1"/>
        <end position="23"/>
    </location>
</feature>
<evidence type="ECO:0000313" key="5">
    <source>
        <dbReference type="EMBL" id="CRL63800.1"/>
    </source>
</evidence>
<dbReference type="InterPro" id="IPR000184">
    <property type="entry name" value="Bac_surfAg_D15"/>
</dbReference>
<dbReference type="RefSeq" id="WP_072064421.1">
    <property type="nucleotide sequence ID" value="NZ_CVRY01000005.1"/>
</dbReference>
<comment type="subcellular location">
    <subcellularLocation>
        <location evidence="1">Membrane</location>
    </subcellularLocation>
</comment>
<proteinExistence type="predicted"/>
<dbReference type="Proteomes" id="UP000183920">
    <property type="component" value="Unassembled WGS sequence"/>
</dbReference>
<sequence precursor="true">MVKSPFIFGLAFASLFTSHTAQAQLFPDRQQIDQWLVGLGGENNFDRSKTIDWGILPGPFYTPELEFGVGIALVGLYQADSRPDSKISSFSLSGFGSSTGAFGMTFSNYTYLADDTWRFYLTGTLNNVPTNYWGEGYHEGQIKDHFGEFRSQELHLTPTLLRQITKNTYIGLGWDYSNLQAANPDTPFKTYMDKRGLPLRSTSSGLSIRFTYDSRDFLPNAYQGQALDISYTHYSPKTGSNNRFNATQIQYNYYYPLSDNAVLAFDNYARFTSGNVPWSQLSKLSNGHQMRGYYEGRYQDNHVFSTQLEYRQKLDWRHGIALWVGGGTLSDQARDLGKGHWLPSIGIGYRFEFKPRMNVRLDFGIGKESTGFYFQVGEAF</sequence>
<evidence type="ECO:0000256" key="3">
    <source>
        <dbReference type="SAM" id="SignalP"/>
    </source>
</evidence>
<keyword evidence="2" id="KW-0472">Membrane</keyword>
<gene>
    <name evidence="5" type="ORF">BN1804_02673</name>
</gene>
<dbReference type="Pfam" id="PF01103">
    <property type="entry name" value="Omp85"/>
    <property type="match status" value="1"/>
</dbReference>
<dbReference type="Gene3D" id="2.40.160.50">
    <property type="entry name" value="membrane protein fhac: a member of the omp85/tpsb transporter family"/>
    <property type="match status" value="1"/>
</dbReference>
<evidence type="ECO:0000256" key="2">
    <source>
        <dbReference type="ARBA" id="ARBA00023136"/>
    </source>
</evidence>
<evidence type="ECO:0000313" key="6">
    <source>
        <dbReference type="Proteomes" id="UP000183920"/>
    </source>
</evidence>
<name>A0A0G4QD68_9GAMM</name>
<dbReference type="GO" id="GO:0019867">
    <property type="term" value="C:outer membrane"/>
    <property type="evidence" value="ECO:0007669"/>
    <property type="project" value="InterPro"/>
</dbReference>
<organism evidence="5 6">
    <name type="scientific">Proteus penneri</name>
    <dbReference type="NCBI Taxonomy" id="102862"/>
    <lineage>
        <taxon>Bacteria</taxon>
        <taxon>Pseudomonadati</taxon>
        <taxon>Pseudomonadota</taxon>
        <taxon>Gammaproteobacteria</taxon>
        <taxon>Enterobacterales</taxon>
        <taxon>Morganellaceae</taxon>
        <taxon>Proteus</taxon>
    </lineage>
</organism>